<protein>
    <submittedName>
        <fullName evidence="1">Uncharacterized protein</fullName>
    </submittedName>
</protein>
<proteinExistence type="predicted"/>
<name>A0A4R1G905_9BACT</name>
<gene>
    <name evidence="1" type="ORF">CLV27_1060</name>
</gene>
<dbReference type="RefSeq" id="WP_132526516.1">
    <property type="nucleotide sequence ID" value="NZ_SMFV01000003.1"/>
</dbReference>
<accession>A0A4R1G905</accession>
<dbReference type="Proteomes" id="UP000295777">
    <property type="component" value="Unassembled WGS sequence"/>
</dbReference>
<reference evidence="1 2" key="1">
    <citation type="submission" date="2019-03" db="EMBL/GenBank/DDBJ databases">
        <title>Genomic Encyclopedia of Archaeal and Bacterial Type Strains, Phase II (KMG-II): from individual species to whole genera.</title>
        <authorList>
            <person name="Goeker M."/>
        </authorList>
    </citation>
    <scope>NUCLEOTIDE SEQUENCE [LARGE SCALE GENOMIC DNA]</scope>
    <source>
        <strain evidence="1 2">DSM 24425</strain>
    </source>
</reference>
<organism evidence="1 2">
    <name type="scientific">Phorcysia thermohydrogeniphila</name>
    <dbReference type="NCBI Taxonomy" id="936138"/>
    <lineage>
        <taxon>Bacteria</taxon>
        <taxon>Pseudomonadati</taxon>
        <taxon>Aquificota</taxon>
        <taxon>Aquificia</taxon>
        <taxon>Desulfurobacteriales</taxon>
        <taxon>Desulfurobacteriaceae</taxon>
        <taxon>Phorcysia</taxon>
    </lineage>
</organism>
<evidence type="ECO:0000313" key="1">
    <source>
        <dbReference type="EMBL" id="TCK04627.1"/>
    </source>
</evidence>
<dbReference type="EMBL" id="SMFV01000003">
    <property type="protein sequence ID" value="TCK04627.1"/>
    <property type="molecule type" value="Genomic_DNA"/>
</dbReference>
<dbReference type="AlphaFoldDB" id="A0A4R1G905"/>
<keyword evidence="2" id="KW-1185">Reference proteome</keyword>
<evidence type="ECO:0000313" key="2">
    <source>
        <dbReference type="Proteomes" id="UP000295777"/>
    </source>
</evidence>
<dbReference type="OrthoDB" id="2086514at2"/>
<sequence>MGKLTDLALATANSSFKEEHWISACDVVEAVKTRKIEESKLLQLIDFFTDNSVETIWDFCVNHGIDLWELKEFYEKCIKPYAVNRELEELWKF</sequence>
<comment type="caution">
    <text evidence="1">The sequence shown here is derived from an EMBL/GenBank/DDBJ whole genome shotgun (WGS) entry which is preliminary data.</text>
</comment>